<dbReference type="EMBL" id="KZ613780">
    <property type="protein sequence ID" value="PMD63686.1"/>
    <property type="molecule type" value="Genomic_DNA"/>
</dbReference>
<dbReference type="Gene3D" id="3.40.50.720">
    <property type="entry name" value="NAD(P)-binding Rossmann-like Domain"/>
    <property type="match status" value="1"/>
</dbReference>
<keyword evidence="2" id="KW-1185">Reference proteome</keyword>
<protein>
    <recommendedName>
        <fullName evidence="3">NAD(P)-binding protein</fullName>
    </recommendedName>
</protein>
<evidence type="ECO:0000313" key="1">
    <source>
        <dbReference type="EMBL" id="PMD63686.1"/>
    </source>
</evidence>
<dbReference type="PANTHER" id="PTHR40129">
    <property type="entry name" value="KETOPANTOATE REDUCTASE N-TERMINAL DOMAIN-CONTAINING PROTEIN"/>
    <property type="match status" value="1"/>
</dbReference>
<gene>
    <name evidence="1" type="ORF">K444DRAFT_556474</name>
</gene>
<name>A0A2J6TL07_9HELO</name>
<dbReference type="OrthoDB" id="674948at2759"/>
<dbReference type="PANTHER" id="PTHR40129:SF2">
    <property type="entry name" value="KETOPANTOATE REDUCTASE N-TERMINAL DOMAIN-CONTAINING PROTEIN"/>
    <property type="match status" value="1"/>
</dbReference>
<proteinExistence type="predicted"/>
<evidence type="ECO:0000313" key="2">
    <source>
        <dbReference type="Proteomes" id="UP000235371"/>
    </source>
</evidence>
<dbReference type="InParanoid" id="A0A2J6TL07"/>
<sequence length="294" mass="33329">MLVTETQPAKVDLLILGAGWTSTFLIRLLEKDKISYAATTTTGRDGTYKFKFSEPSSSESDSSMDSLHQYAALPPAETILITFPIKSKAGTRFLVESFIQTHDKDHEPYQWIQLGSTGIWSIEGQETWVTRHSKYNTADARAVAEDALLELGGCVLDLAGLWGGERMVKHWVDRVASTKEMLRSKKSLHMIHGEDVSRAIIAVHNMFKHAEGQRFMLTDLFVYDWWSLILGFCGEIDVGNENDARAKKQIKWIGELMEESGVRALPRSRDMLGRCYDTREFWTTFGIMPTRARL</sequence>
<dbReference type="GeneID" id="36584827"/>
<dbReference type="RefSeq" id="XP_024740590.1">
    <property type="nucleotide sequence ID" value="XM_024876748.1"/>
</dbReference>
<accession>A0A2J6TL07</accession>
<dbReference type="AlphaFoldDB" id="A0A2J6TL07"/>
<organism evidence="1 2">
    <name type="scientific">Hyaloscypha bicolor E</name>
    <dbReference type="NCBI Taxonomy" id="1095630"/>
    <lineage>
        <taxon>Eukaryota</taxon>
        <taxon>Fungi</taxon>
        <taxon>Dikarya</taxon>
        <taxon>Ascomycota</taxon>
        <taxon>Pezizomycotina</taxon>
        <taxon>Leotiomycetes</taxon>
        <taxon>Helotiales</taxon>
        <taxon>Hyaloscyphaceae</taxon>
        <taxon>Hyaloscypha</taxon>
        <taxon>Hyaloscypha bicolor</taxon>
    </lineage>
</organism>
<dbReference type="STRING" id="1095630.A0A2J6TL07"/>
<dbReference type="Proteomes" id="UP000235371">
    <property type="component" value="Unassembled WGS sequence"/>
</dbReference>
<evidence type="ECO:0008006" key="3">
    <source>
        <dbReference type="Google" id="ProtNLM"/>
    </source>
</evidence>
<reference evidence="1 2" key="1">
    <citation type="submission" date="2016-04" db="EMBL/GenBank/DDBJ databases">
        <title>A degradative enzymes factory behind the ericoid mycorrhizal symbiosis.</title>
        <authorList>
            <consortium name="DOE Joint Genome Institute"/>
            <person name="Martino E."/>
            <person name="Morin E."/>
            <person name="Grelet G."/>
            <person name="Kuo A."/>
            <person name="Kohler A."/>
            <person name="Daghino S."/>
            <person name="Barry K."/>
            <person name="Choi C."/>
            <person name="Cichocki N."/>
            <person name="Clum A."/>
            <person name="Copeland A."/>
            <person name="Hainaut M."/>
            <person name="Haridas S."/>
            <person name="Labutti K."/>
            <person name="Lindquist E."/>
            <person name="Lipzen A."/>
            <person name="Khouja H.-R."/>
            <person name="Murat C."/>
            <person name="Ohm R."/>
            <person name="Olson A."/>
            <person name="Spatafora J."/>
            <person name="Veneault-Fourrey C."/>
            <person name="Henrissat B."/>
            <person name="Grigoriev I."/>
            <person name="Martin F."/>
            <person name="Perotto S."/>
        </authorList>
    </citation>
    <scope>NUCLEOTIDE SEQUENCE [LARGE SCALE GENOMIC DNA]</scope>
    <source>
        <strain evidence="1 2">E</strain>
    </source>
</reference>